<accession>A0A8D1S1B4</accession>
<dbReference type="InterPro" id="IPR013783">
    <property type="entry name" value="Ig-like_fold"/>
</dbReference>
<evidence type="ECO:0000256" key="7">
    <source>
        <dbReference type="ARBA" id="ARBA00043266"/>
    </source>
</evidence>
<dbReference type="PANTHER" id="PTHR19339">
    <property type="entry name" value="T CELL RECEPTOR ALPHA VARIABLE 39"/>
    <property type="match status" value="1"/>
</dbReference>
<evidence type="ECO:0008006" key="11">
    <source>
        <dbReference type="Google" id="ProtNLM"/>
    </source>
</evidence>
<keyword evidence="2" id="KW-1003">Cell membrane</keyword>
<evidence type="ECO:0000313" key="9">
    <source>
        <dbReference type="Ensembl" id="ENSSSCP00055039103.1"/>
    </source>
</evidence>
<sequence>MKRLEVPMLGLLLAQVCCVRGVDVGQRPPVLSLTEGISDTIWCNSSASVLNVLRYRQNPGGRLIELFYIPTGTNSLYISFAQITDSATYFCAVEHSAPQAPTACTGTLLGAQPLLQPQSARAPPKGICTASFSIYIAFSSMPRMFSSMSPHCVLTGGYKYSRPILLVQSKQKYVLNVYI</sequence>
<keyword evidence="7" id="KW-0391">Immunity</keyword>
<evidence type="ECO:0000313" key="10">
    <source>
        <dbReference type="Proteomes" id="UP000694724"/>
    </source>
</evidence>
<dbReference type="GO" id="GO:0042101">
    <property type="term" value="C:T cell receptor complex"/>
    <property type="evidence" value="ECO:0007669"/>
    <property type="project" value="UniProtKB-KW"/>
</dbReference>
<dbReference type="SUPFAM" id="SSF48726">
    <property type="entry name" value="Immunoglobulin"/>
    <property type="match status" value="1"/>
</dbReference>
<keyword evidence="6" id="KW-0325">Glycoprotein</keyword>
<dbReference type="Proteomes" id="UP000694724">
    <property type="component" value="Unplaced"/>
</dbReference>
<name>A0A8D1S1B4_PIG</name>
<proteinExistence type="predicted"/>
<keyword evidence="7" id="KW-1279">T cell receptor</keyword>
<feature type="chain" id="PRO_5034067927" description="Ig-like domain-containing protein" evidence="8">
    <location>
        <begin position="22"/>
        <end position="179"/>
    </location>
</feature>
<evidence type="ECO:0000256" key="4">
    <source>
        <dbReference type="ARBA" id="ARBA00023136"/>
    </source>
</evidence>
<evidence type="ECO:0000256" key="6">
    <source>
        <dbReference type="ARBA" id="ARBA00023180"/>
    </source>
</evidence>
<keyword evidence="4" id="KW-0472">Membrane</keyword>
<evidence type="ECO:0000256" key="8">
    <source>
        <dbReference type="SAM" id="SignalP"/>
    </source>
</evidence>
<dbReference type="AlphaFoldDB" id="A0A8D1S1B4"/>
<reference evidence="9" key="1">
    <citation type="submission" date="2025-08" db="UniProtKB">
        <authorList>
            <consortium name="Ensembl"/>
        </authorList>
    </citation>
    <scope>IDENTIFICATION</scope>
</reference>
<evidence type="ECO:0000256" key="1">
    <source>
        <dbReference type="ARBA" id="ARBA00004236"/>
    </source>
</evidence>
<evidence type="ECO:0000256" key="5">
    <source>
        <dbReference type="ARBA" id="ARBA00023157"/>
    </source>
</evidence>
<protein>
    <recommendedName>
        <fullName evidence="11">Ig-like domain-containing protein</fullName>
    </recommendedName>
</protein>
<dbReference type="InterPro" id="IPR036179">
    <property type="entry name" value="Ig-like_dom_sf"/>
</dbReference>
<dbReference type="PANTHER" id="PTHR19339:SF2">
    <property type="entry name" value="T CELL RECEPTOR ALPHA VARIABLE 22"/>
    <property type="match status" value="1"/>
</dbReference>
<dbReference type="Gene3D" id="2.60.40.10">
    <property type="entry name" value="Immunoglobulins"/>
    <property type="match status" value="1"/>
</dbReference>
<organism evidence="9 10">
    <name type="scientific">Sus scrofa</name>
    <name type="common">Pig</name>
    <dbReference type="NCBI Taxonomy" id="9823"/>
    <lineage>
        <taxon>Eukaryota</taxon>
        <taxon>Metazoa</taxon>
        <taxon>Chordata</taxon>
        <taxon>Craniata</taxon>
        <taxon>Vertebrata</taxon>
        <taxon>Euteleostomi</taxon>
        <taxon>Mammalia</taxon>
        <taxon>Eutheria</taxon>
        <taxon>Laurasiatheria</taxon>
        <taxon>Artiodactyla</taxon>
        <taxon>Suina</taxon>
        <taxon>Suidae</taxon>
        <taxon>Sus</taxon>
    </lineage>
</organism>
<evidence type="ECO:0000256" key="2">
    <source>
        <dbReference type="ARBA" id="ARBA00022475"/>
    </source>
</evidence>
<comment type="subcellular location">
    <subcellularLocation>
        <location evidence="1">Cell membrane</location>
    </subcellularLocation>
</comment>
<keyword evidence="7" id="KW-1064">Adaptive immunity</keyword>
<keyword evidence="5" id="KW-1015">Disulfide bond</keyword>
<dbReference type="InterPro" id="IPR051896">
    <property type="entry name" value="TCR_alpha_variable"/>
</dbReference>
<evidence type="ECO:0000256" key="3">
    <source>
        <dbReference type="ARBA" id="ARBA00022729"/>
    </source>
</evidence>
<keyword evidence="3 8" id="KW-0732">Signal</keyword>
<dbReference type="Ensembl" id="ENSSSCT00055048984.1">
    <property type="protein sequence ID" value="ENSSSCP00055039103.1"/>
    <property type="gene ID" value="ENSSSCG00055024818.1"/>
</dbReference>
<feature type="signal peptide" evidence="8">
    <location>
        <begin position="1"/>
        <end position="21"/>
    </location>
</feature>